<gene>
    <name evidence="2" type="ORF">B0I18_104243</name>
</gene>
<feature type="transmembrane region" description="Helical" evidence="1">
    <location>
        <begin position="208"/>
        <end position="229"/>
    </location>
</feature>
<keyword evidence="1" id="KW-0812">Transmembrane</keyword>
<dbReference type="RefSeq" id="WP_106523208.1">
    <property type="nucleotide sequence ID" value="NZ_PYGD01000004.1"/>
</dbReference>
<keyword evidence="3" id="KW-1185">Reference proteome</keyword>
<dbReference type="EMBL" id="PYGD01000004">
    <property type="protein sequence ID" value="PSK92145.1"/>
    <property type="molecule type" value="Genomic_DNA"/>
</dbReference>
<dbReference type="OrthoDB" id="9814194at2"/>
<keyword evidence="1" id="KW-0472">Membrane</keyword>
<comment type="caution">
    <text evidence="2">The sequence shown here is derived from an EMBL/GenBank/DDBJ whole genome shotgun (WGS) entry which is preliminary data.</text>
</comment>
<evidence type="ECO:0000313" key="3">
    <source>
        <dbReference type="Proteomes" id="UP000240572"/>
    </source>
</evidence>
<dbReference type="Proteomes" id="UP000240572">
    <property type="component" value="Unassembled WGS sequence"/>
</dbReference>
<keyword evidence="1" id="KW-1133">Transmembrane helix</keyword>
<feature type="transmembrane region" description="Helical" evidence="1">
    <location>
        <begin position="144"/>
        <end position="162"/>
    </location>
</feature>
<accession>A0A2P8D4L0</accession>
<dbReference type="AlphaFoldDB" id="A0A2P8D4L0"/>
<sequence length="231" mass="25771">MPPLLVFQTFPTRDQAMRNAALLENRSIPVEVEELHGPLDANFIGQQFSNPFLLKVPGEQFGTARAILMEAVTVDLDEVDKGYMLLDFNDRELLEVLASPDEWGIYNYKLAEALLQQRGMAIPEQRVAQMAGERLAELKKPQRASWVWIIFGYLSALLGSGIGRDNLMMIYLPGLFALATGFALAFSKKTVPDGSRIPVFDKTARTHGLVIFVLAILLFMIRIAGVILFSK</sequence>
<feature type="transmembrane region" description="Helical" evidence="1">
    <location>
        <begin position="168"/>
        <end position="187"/>
    </location>
</feature>
<evidence type="ECO:0000256" key="1">
    <source>
        <dbReference type="SAM" id="Phobius"/>
    </source>
</evidence>
<reference evidence="2 3" key="1">
    <citation type="submission" date="2018-03" db="EMBL/GenBank/DDBJ databases">
        <title>Genomic Encyclopedia of Type Strains, Phase III (KMG-III): the genomes of soil and plant-associated and newly described type strains.</title>
        <authorList>
            <person name="Whitman W."/>
        </authorList>
    </citation>
    <scope>NUCLEOTIDE SEQUENCE [LARGE SCALE GENOMIC DNA]</scope>
    <source>
        <strain evidence="2 3">CGMCC 1.12700</strain>
    </source>
</reference>
<evidence type="ECO:0000313" key="2">
    <source>
        <dbReference type="EMBL" id="PSK92145.1"/>
    </source>
</evidence>
<protein>
    <submittedName>
        <fullName evidence="2">Uncharacterized protein</fullName>
    </submittedName>
</protein>
<organism evidence="2 3">
    <name type="scientific">Taibaiella chishuiensis</name>
    <dbReference type="NCBI Taxonomy" id="1434707"/>
    <lineage>
        <taxon>Bacteria</taxon>
        <taxon>Pseudomonadati</taxon>
        <taxon>Bacteroidota</taxon>
        <taxon>Chitinophagia</taxon>
        <taxon>Chitinophagales</taxon>
        <taxon>Chitinophagaceae</taxon>
        <taxon>Taibaiella</taxon>
    </lineage>
</organism>
<name>A0A2P8D4L0_9BACT</name>
<proteinExistence type="predicted"/>